<evidence type="ECO:0000313" key="3">
    <source>
        <dbReference type="Proteomes" id="UP000241048"/>
    </source>
</evidence>
<comment type="caution">
    <text evidence="2">The sequence shown here is derived from an EMBL/GenBank/DDBJ whole genome shotgun (WGS) entry which is preliminary data.</text>
</comment>
<evidence type="ECO:0000313" key="2">
    <source>
        <dbReference type="EMBL" id="PST37062.1"/>
    </source>
</evidence>
<dbReference type="EMBL" id="PYLO01000003">
    <property type="protein sequence ID" value="PST37062.1"/>
    <property type="molecule type" value="Genomic_DNA"/>
</dbReference>
<keyword evidence="3" id="KW-1185">Reference proteome</keyword>
<feature type="transmembrane region" description="Helical" evidence="1">
    <location>
        <begin position="413"/>
        <end position="431"/>
    </location>
</feature>
<feature type="transmembrane region" description="Helical" evidence="1">
    <location>
        <begin position="202"/>
        <end position="231"/>
    </location>
</feature>
<feature type="transmembrane region" description="Helical" evidence="1">
    <location>
        <begin position="315"/>
        <end position="336"/>
    </location>
</feature>
<gene>
    <name evidence="2" type="ORF">C7U56_11025</name>
</gene>
<proteinExistence type="predicted"/>
<feature type="transmembrane region" description="Helical" evidence="1">
    <location>
        <begin position="388"/>
        <end position="407"/>
    </location>
</feature>
<keyword evidence="1" id="KW-1133">Transmembrane helix</keyword>
<feature type="transmembrane region" description="Helical" evidence="1">
    <location>
        <begin position="48"/>
        <end position="70"/>
    </location>
</feature>
<organism evidence="2 3">
    <name type="scientific">Clostridium fessum</name>
    <dbReference type="NCBI Taxonomy" id="2126740"/>
    <lineage>
        <taxon>Bacteria</taxon>
        <taxon>Bacillati</taxon>
        <taxon>Bacillota</taxon>
        <taxon>Clostridia</taxon>
        <taxon>Eubacteriales</taxon>
        <taxon>Clostridiaceae</taxon>
        <taxon>Clostridium</taxon>
    </lineage>
</organism>
<feature type="transmembrane region" description="Helical" evidence="1">
    <location>
        <begin position="243"/>
        <end position="262"/>
    </location>
</feature>
<feature type="transmembrane region" description="Helical" evidence="1">
    <location>
        <begin position="20"/>
        <end position="36"/>
    </location>
</feature>
<dbReference type="NCBIfam" id="TIGR04370">
    <property type="entry name" value="glyco_rpt_poly"/>
    <property type="match status" value="1"/>
</dbReference>
<dbReference type="RefSeq" id="WP_107001248.1">
    <property type="nucleotide sequence ID" value="NZ_JAQDZI010000010.1"/>
</dbReference>
<feature type="transmembrane region" description="Helical" evidence="1">
    <location>
        <begin position="170"/>
        <end position="190"/>
    </location>
</feature>
<feature type="transmembrane region" description="Helical" evidence="1">
    <location>
        <begin position="126"/>
        <end position="150"/>
    </location>
</feature>
<keyword evidence="1" id="KW-0812">Transmembrane</keyword>
<keyword evidence="1" id="KW-0472">Membrane</keyword>
<sequence length="433" mass="47944">MIVYLVCYAASLLLALGRHYLLSGAGLLAAAAYLYASDYIRSGNLLHLRGIFALSFVGGQGLACMKLSYLSQAWSAGTWLGLLAAFAGFYLAFYYLEAFSSEASVRVGGHSGAVQRRGLESYAGTVFFCAVALAALSAGCFAIEAVYMGYIPLLLRGVPHAYSYFHVTGLHYLTVSCVLVPALSVIYFCIEGGRSRGRLVCMLLADAAAVAIPLLCVSRSQLLFAVLLALITYIQMEHQLNPIYVVFALAGLIGLYILLTIARSHDTAYLNTVFEMKRHLPIFVTQPYIYIANNYDNFDCLVKGLVKHSWGMKMLAPFWTLTGLKFLVPSLTAFPYYVTKEELTTLTMFYDAYYDFGIIGVFIFSAILGAAAYLLMRMMRQVQNPITYLLYAQFALYMLLSFFTTWFSNPSTWFYFAVTAVVAFLVSHKVAGR</sequence>
<feature type="transmembrane region" description="Helical" evidence="1">
    <location>
        <begin position="356"/>
        <end position="376"/>
    </location>
</feature>
<feature type="transmembrane region" description="Helical" evidence="1">
    <location>
        <begin position="76"/>
        <end position="96"/>
    </location>
</feature>
<name>A0A2T3FP74_9CLOT</name>
<evidence type="ECO:0000256" key="1">
    <source>
        <dbReference type="SAM" id="Phobius"/>
    </source>
</evidence>
<accession>A0A2T3FP74</accession>
<protein>
    <submittedName>
        <fullName evidence="2">Oligosaccharide repeat unit polymerase</fullName>
    </submittedName>
</protein>
<dbReference type="Proteomes" id="UP000241048">
    <property type="component" value="Unassembled WGS sequence"/>
</dbReference>
<reference evidence="2 3" key="1">
    <citation type="submission" date="2018-03" db="EMBL/GenBank/DDBJ databases">
        <title>Lachnoclostridium SNUG30386 gen.nov., sp.nov., isolated from human faeces.</title>
        <authorList>
            <person name="Seo B."/>
            <person name="Jeon K."/>
            <person name="Ko G."/>
        </authorList>
    </citation>
    <scope>NUCLEOTIDE SEQUENCE [LARGE SCALE GENOMIC DNA]</scope>
    <source>
        <strain evidence="2 3">SNUG30386</strain>
    </source>
</reference>
<dbReference type="AlphaFoldDB" id="A0A2T3FP74"/>